<dbReference type="InterPro" id="IPR016181">
    <property type="entry name" value="Acyl_CoA_acyltransferase"/>
</dbReference>
<evidence type="ECO:0000256" key="1">
    <source>
        <dbReference type="ARBA" id="ARBA00022679"/>
    </source>
</evidence>
<accession>A0AAD2SWQ3</accession>
<gene>
    <name evidence="4" type="ORF">HMPREF1044_0284</name>
</gene>
<evidence type="ECO:0000259" key="3">
    <source>
        <dbReference type="PROSITE" id="PS51186"/>
    </source>
</evidence>
<dbReference type="Proteomes" id="UP000005070">
    <property type="component" value="Unassembled WGS sequence"/>
</dbReference>
<dbReference type="CDD" id="cd04301">
    <property type="entry name" value="NAT_SF"/>
    <property type="match status" value="1"/>
</dbReference>
<dbReference type="InterPro" id="IPR050680">
    <property type="entry name" value="YpeA/RimI_acetyltransf"/>
</dbReference>
<evidence type="ECO:0000256" key="2">
    <source>
        <dbReference type="ARBA" id="ARBA00023315"/>
    </source>
</evidence>
<comment type="caution">
    <text evidence="4">The sequence shown here is derived from an EMBL/GenBank/DDBJ whole genome shotgun (WGS) entry which is preliminary data.</text>
</comment>
<dbReference type="AlphaFoldDB" id="A0AAD2SWQ3"/>
<dbReference type="EMBL" id="AICQ01000007">
    <property type="protein sequence ID" value="EID22391.1"/>
    <property type="molecule type" value="Genomic_DNA"/>
</dbReference>
<keyword evidence="1" id="KW-0808">Transferase</keyword>
<dbReference type="GO" id="GO:0016747">
    <property type="term" value="F:acyltransferase activity, transferring groups other than amino-acyl groups"/>
    <property type="evidence" value="ECO:0007669"/>
    <property type="project" value="InterPro"/>
</dbReference>
<sequence>MKEIIMIGEIREVEKSQLADWAYFAHLAWKIEKKKLLVAFSEGKFPNEFLYYIEGEAVAWVSLSMRSEYVEGAEQLPVAYIEGIAVVPVFQRHGIATQLLDFAQSWATEKGVSQLASDCDIDNAVSQAFHKKAGFKEISRTVHYTLNLDKKG</sequence>
<dbReference type="Gene3D" id="3.40.630.30">
    <property type="match status" value="1"/>
</dbReference>
<name>A0AAD2SWQ3_STRCV</name>
<organism evidence="4 5">
    <name type="scientific">Streptococcus constellatus subsp. constellatus SK53</name>
    <dbReference type="NCBI Taxonomy" id="1095730"/>
    <lineage>
        <taxon>Bacteria</taxon>
        <taxon>Bacillati</taxon>
        <taxon>Bacillota</taxon>
        <taxon>Bacilli</taxon>
        <taxon>Lactobacillales</taxon>
        <taxon>Streptococcaceae</taxon>
        <taxon>Streptococcus</taxon>
        <taxon>Streptococcus anginosus group</taxon>
    </lineage>
</organism>
<dbReference type="PANTHER" id="PTHR43420">
    <property type="entry name" value="ACETYLTRANSFERASE"/>
    <property type="match status" value="1"/>
</dbReference>
<feature type="domain" description="N-acetyltransferase" evidence="3">
    <location>
        <begin position="8"/>
        <end position="152"/>
    </location>
</feature>
<proteinExistence type="predicted"/>
<dbReference type="PROSITE" id="PS51186">
    <property type="entry name" value="GNAT"/>
    <property type="match status" value="1"/>
</dbReference>
<dbReference type="Pfam" id="PF00583">
    <property type="entry name" value="Acetyltransf_1"/>
    <property type="match status" value="1"/>
</dbReference>
<dbReference type="SUPFAM" id="SSF55729">
    <property type="entry name" value="Acyl-CoA N-acyltransferases (Nat)"/>
    <property type="match status" value="1"/>
</dbReference>
<dbReference type="PANTHER" id="PTHR43420:SF51">
    <property type="entry name" value="PEPTIDYL-LYSINE N-ACETYLTRANSFERASE YIAC"/>
    <property type="match status" value="1"/>
</dbReference>
<dbReference type="InterPro" id="IPR000182">
    <property type="entry name" value="GNAT_dom"/>
</dbReference>
<protein>
    <submittedName>
        <fullName evidence="4">Acetyltransferase, GNAT family</fullName>
    </submittedName>
</protein>
<reference evidence="4 5" key="1">
    <citation type="submission" date="2012-01" db="EMBL/GenBank/DDBJ databases">
        <authorList>
            <person name="Harkins D.M."/>
            <person name="Madupu R."/>
            <person name="Durkin A.S."/>
            <person name="Torralba M."/>
            <person name="Methe B."/>
            <person name="Sutton G.G."/>
            <person name="Nelson K.E."/>
        </authorList>
    </citation>
    <scope>NUCLEOTIDE SEQUENCE [LARGE SCALE GENOMIC DNA]</scope>
    <source>
        <strain evidence="4 5">SK53</strain>
    </source>
</reference>
<evidence type="ECO:0000313" key="4">
    <source>
        <dbReference type="EMBL" id="EID22391.1"/>
    </source>
</evidence>
<keyword evidence="2" id="KW-0012">Acyltransferase</keyword>
<evidence type="ECO:0000313" key="5">
    <source>
        <dbReference type="Proteomes" id="UP000005070"/>
    </source>
</evidence>